<organism evidence="2 3">
    <name type="scientific">Neonectria ditissima</name>
    <dbReference type="NCBI Taxonomy" id="78410"/>
    <lineage>
        <taxon>Eukaryota</taxon>
        <taxon>Fungi</taxon>
        <taxon>Dikarya</taxon>
        <taxon>Ascomycota</taxon>
        <taxon>Pezizomycotina</taxon>
        <taxon>Sordariomycetes</taxon>
        <taxon>Hypocreomycetidae</taxon>
        <taxon>Hypocreales</taxon>
        <taxon>Nectriaceae</taxon>
        <taxon>Neonectria</taxon>
    </lineage>
</organism>
<sequence>MGEHSSNPKPDSTQVNKELPKGQAPASASTSDLTGDLNKFLSAWNGMKSEDASSNASSRVQSPMLARFLSDSEAPFTGLPRTGRWEQNIALHGGRTTTVQATQGSASEADQHLEKDPNKRNDRKERKEREAGLEKQYVKK</sequence>
<feature type="compositionally biased region" description="Polar residues" evidence="1">
    <location>
        <begin position="1"/>
        <end position="16"/>
    </location>
</feature>
<evidence type="ECO:0000313" key="2">
    <source>
        <dbReference type="EMBL" id="KPM45337.1"/>
    </source>
</evidence>
<feature type="compositionally biased region" description="Basic and acidic residues" evidence="1">
    <location>
        <begin position="109"/>
        <end position="140"/>
    </location>
</feature>
<dbReference type="EMBL" id="LKCW01000008">
    <property type="protein sequence ID" value="KPM45337.1"/>
    <property type="molecule type" value="Genomic_DNA"/>
</dbReference>
<feature type="compositionally biased region" description="Polar residues" evidence="1">
    <location>
        <begin position="95"/>
        <end position="108"/>
    </location>
</feature>
<accession>A0A0P7BXB3</accession>
<dbReference type="OrthoDB" id="5105779at2759"/>
<keyword evidence="3" id="KW-1185">Reference proteome</keyword>
<evidence type="ECO:0000313" key="3">
    <source>
        <dbReference type="Proteomes" id="UP000050424"/>
    </source>
</evidence>
<reference evidence="2 3" key="1">
    <citation type="submission" date="2015-09" db="EMBL/GenBank/DDBJ databases">
        <title>Draft genome of a European isolate of the apple canker pathogen Neonectria ditissima.</title>
        <authorList>
            <person name="Gomez-Cortecero A."/>
            <person name="Harrison R.J."/>
            <person name="Armitage A.D."/>
        </authorList>
    </citation>
    <scope>NUCLEOTIDE SEQUENCE [LARGE SCALE GENOMIC DNA]</scope>
    <source>
        <strain evidence="2 3">R09/05</strain>
    </source>
</reference>
<proteinExistence type="predicted"/>
<name>A0A0P7BXB3_9HYPO</name>
<feature type="region of interest" description="Disordered" evidence="1">
    <location>
        <begin position="1"/>
        <end position="34"/>
    </location>
</feature>
<gene>
    <name evidence="2" type="ORF">AK830_g1229</name>
</gene>
<evidence type="ECO:0000256" key="1">
    <source>
        <dbReference type="SAM" id="MobiDB-lite"/>
    </source>
</evidence>
<dbReference type="Proteomes" id="UP000050424">
    <property type="component" value="Unassembled WGS sequence"/>
</dbReference>
<comment type="caution">
    <text evidence="2">The sequence shown here is derived from an EMBL/GenBank/DDBJ whole genome shotgun (WGS) entry which is preliminary data.</text>
</comment>
<feature type="region of interest" description="Disordered" evidence="1">
    <location>
        <begin position="95"/>
        <end position="140"/>
    </location>
</feature>
<dbReference type="AlphaFoldDB" id="A0A0P7BXB3"/>
<protein>
    <submittedName>
        <fullName evidence="2">Uncharacterized protein</fullName>
    </submittedName>
</protein>